<protein>
    <submittedName>
        <fullName evidence="1">Uncharacterized protein</fullName>
    </submittedName>
</protein>
<evidence type="ECO:0000313" key="2">
    <source>
        <dbReference type="Proteomes" id="UP000765509"/>
    </source>
</evidence>
<reference evidence="1" key="1">
    <citation type="submission" date="2021-03" db="EMBL/GenBank/DDBJ databases">
        <title>Draft genome sequence of rust myrtle Austropuccinia psidii MF-1, a brazilian biotype.</title>
        <authorList>
            <person name="Quecine M.C."/>
            <person name="Pachon D.M.R."/>
            <person name="Bonatelli M.L."/>
            <person name="Correr F.H."/>
            <person name="Franceschini L.M."/>
            <person name="Leite T.F."/>
            <person name="Margarido G.R.A."/>
            <person name="Almeida C.A."/>
            <person name="Ferrarezi J.A."/>
            <person name="Labate C.A."/>
        </authorList>
    </citation>
    <scope>NUCLEOTIDE SEQUENCE</scope>
    <source>
        <strain evidence="1">MF-1</strain>
    </source>
</reference>
<accession>A0A9Q3JQC4</accession>
<dbReference type="AlphaFoldDB" id="A0A9Q3JQC4"/>
<evidence type="ECO:0000313" key="1">
    <source>
        <dbReference type="EMBL" id="MBW0565877.1"/>
    </source>
</evidence>
<dbReference type="EMBL" id="AVOT02078162">
    <property type="protein sequence ID" value="MBW0565877.1"/>
    <property type="molecule type" value="Genomic_DNA"/>
</dbReference>
<proteinExistence type="predicted"/>
<organism evidence="1 2">
    <name type="scientific">Austropuccinia psidii MF-1</name>
    <dbReference type="NCBI Taxonomy" id="1389203"/>
    <lineage>
        <taxon>Eukaryota</taxon>
        <taxon>Fungi</taxon>
        <taxon>Dikarya</taxon>
        <taxon>Basidiomycota</taxon>
        <taxon>Pucciniomycotina</taxon>
        <taxon>Pucciniomycetes</taxon>
        <taxon>Pucciniales</taxon>
        <taxon>Sphaerophragmiaceae</taxon>
        <taxon>Austropuccinia</taxon>
    </lineage>
</organism>
<sequence length="78" mass="8791">MKPGPSRAAKSSPIEFSNELKALTDLIEQWLKDPTVYLDLSAIFSRLKLTRRVLLGLQDDLSPHKIEELTDISSRLAL</sequence>
<name>A0A9Q3JQC4_9BASI</name>
<comment type="caution">
    <text evidence="1">The sequence shown here is derived from an EMBL/GenBank/DDBJ whole genome shotgun (WGS) entry which is preliminary data.</text>
</comment>
<gene>
    <name evidence="1" type="ORF">O181_105592</name>
</gene>
<keyword evidence="2" id="KW-1185">Reference proteome</keyword>
<dbReference type="Proteomes" id="UP000765509">
    <property type="component" value="Unassembled WGS sequence"/>
</dbReference>